<sequence>MITYPSIDAEAARRFACRVLLPLPQRWIHTQAVAAQAAAVARAVAPQDRALLLAAAWLHDIGYAPAAALTGFHPLDGARLAARYSWPPRLTGLIAHHSGALFVARVSGWDEQLAAFPDEASPVTDALVYADQTTAPDGRMLPADVRIAQALARHGPGSPQHGAAAHRTPYLLAAVGRVQARL</sequence>
<evidence type="ECO:0000313" key="3">
    <source>
        <dbReference type="Proteomes" id="UP000677913"/>
    </source>
</evidence>
<dbReference type="AlphaFoldDB" id="A0A8J7WLK8"/>
<dbReference type="InterPro" id="IPR006675">
    <property type="entry name" value="HDIG_dom"/>
</dbReference>
<dbReference type="NCBIfam" id="TIGR00277">
    <property type="entry name" value="HDIG"/>
    <property type="match status" value="1"/>
</dbReference>
<dbReference type="Pfam" id="PF01966">
    <property type="entry name" value="HD"/>
    <property type="match status" value="1"/>
</dbReference>
<name>A0A8J7WLK8_9ACTN</name>
<dbReference type="SUPFAM" id="SSF109604">
    <property type="entry name" value="HD-domain/PDEase-like"/>
    <property type="match status" value="1"/>
</dbReference>
<dbReference type="EMBL" id="JAGSXH010000055">
    <property type="protein sequence ID" value="MBS2964618.1"/>
    <property type="molecule type" value="Genomic_DNA"/>
</dbReference>
<accession>A0A8J7WLK8</accession>
<evidence type="ECO:0000259" key="1">
    <source>
        <dbReference type="Pfam" id="PF01966"/>
    </source>
</evidence>
<comment type="caution">
    <text evidence="2">The sequence shown here is derived from an EMBL/GenBank/DDBJ whole genome shotgun (WGS) entry which is preliminary data.</text>
</comment>
<dbReference type="InterPro" id="IPR006674">
    <property type="entry name" value="HD_domain"/>
</dbReference>
<gene>
    <name evidence="2" type="ORF">KGA66_16295</name>
</gene>
<dbReference type="RefSeq" id="WP_211468981.1">
    <property type="nucleotide sequence ID" value="NZ_JAGSXH010000055.1"/>
</dbReference>
<proteinExistence type="predicted"/>
<dbReference type="Gene3D" id="1.10.3210.10">
    <property type="entry name" value="Hypothetical protein af1432"/>
    <property type="match status" value="1"/>
</dbReference>
<protein>
    <submittedName>
        <fullName evidence="2">HDIG domain-containing protein</fullName>
    </submittedName>
</protein>
<keyword evidence="3" id="KW-1185">Reference proteome</keyword>
<reference evidence="2" key="1">
    <citation type="submission" date="2021-04" db="EMBL/GenBank/DDBJ databases">
        <title>Genome based classification of Actinospica acidithermotolerans sp. nov., an actinobacterium isolated from an Indonesian hot spring.</title>
        <authorList>
            <person name="Kusuma A.B."/>
            <person name="Putra K.E."/>
            <person name="Nafisah S."/>
            <person name="Loh J."/>
            <person name="Nouioui I."/>
            <person name="Goodfellow M."/>
        </authorList>
    </citation>
    <scope>NUCLEOTIDE SEQUENCE</scope>
    <source>
        <strain evidence="2">DSM 45618</strain>
    </source>
</reference>
<organism evidence="2 3">
    <name type="scientific">Actinocrinis puniceicyclus</name>
    <dbReference type="NCBI Taxonomy" id="977794"/>
    <lineage>
        <taxon>Bacteria</taxon>
        <taxon>Bacillati</taxon>
        <taxon>Actinomycetota</taxon>
        <taxon>Actinomycetes</taxon>
        <taxon>Catenulisporales</taxon>
        <taxon>Actinospicaceae</taxon>
        <taxon>Actinocrinis</taxon>
    </lineage>
</organism>
<feature type="domain" description="HD" evidence="1">
    <location>
        <begin position="26"/>
        <end position="104"/>
    </location>
</feature>
<dbReference type="Proteomes" id="UP000677913">
    <property type="component" value="Unassembled WGS sequence"/>
</dbReference>
<evidence type="ECO:0000313" key="2">
    <source>
        <dbReference type="EMBL" id="MBS2964618.1"/>
    </source>
</evidence>